<protein>
    <submittedName>
        <fullName evidence="2">26S proteasome non-ATPase regulatory subunit 10</fullName>
    </submittedName>
</protein>
<evidence type="ECO:0000313" key="2">
    <source>
        <dbReference type="EMBL" id="QSS60191.1"/>
    </source>
</evidence>
<proteinExistence type="predicted"/>
<dbReference type="GO" id="GO:0000502">
    <property type="term" value="C:proteasome complex"/>
    <property type="evidence" value="ECO:0007669"/>
    <property type="project" value="UniProtKB-KW"/>
</dbReference>
<feature type="compositionally biased region" description="Basic and acidic residues" evidence="1">
    <location>
        <begin position="1"/>
        <end position="22"/>
    </location>
</feature>
<feature type="region of interest" description="Disordered" evidence="1">
    <location>
        <begin position="1"/>
        <end position="59"/>
    </location>
</feature>
<keyword evidence="2" id="KW-0647">Proteasome</keyword>
<sequence>MWQSSEENKTEEKTSREQLAAKERRRLQNRIAQRNHRTLSIPYPEENRRPKLSDMNRPS</sequence>
<reference evidence="2" key="1">
    <citation type="submission" date="2021-01" db="EMBL/GenBank/DDBJ databases">
        <title>Chromosome-level genome assembly of a human fungal pathogen reveals clustering of transcriptionally co-regulated genes.</title>
        <authorList>
            <person name="Voorhies M."/>
            <person name="Cohen S."/>
            <person name="Shea T.P."/>
            <person name="Petrus S."/>
            <person name="Munoz J.F."/>
            <person name="Poplawski S."/>
            <person name="Goldman W.E."/>
            <person name="Michael T."/>
            <person name="Cuomo C.A."/>
            <person name="Sil A."/>
            <person name="Beyhan S."/>
        </authorList>
    </citation>
    <scope>NUCLEOTIDE SEQUENCE</scope>
    <source>
        <strain evidence="2">WU24</strain>
    </source>
</reference>
<feature type="compositionally biased region" description="Basic residues" evidence="1">
    <location>
        <begin position="23"/>
        <end position="37"/>
    </location>
</feature>
<dbReference type="EMBL" id="CP069110">
    <property type="protein sequence ID" value="QSS60191.1"/>
    <property type="molecule type" value="Genomic_DNA"/>
</dbReference>
<dbReference type="AlphaFoldDB" id="A0A8A1M2G2"/>
<name>A0A8A1M2G2_AJECA</name>
<dbReference type="VEuPathDB" id="FungiDB:I7I51_04988"/>
<feature type="compositionally biased region" description="Basic and acidic residues" evidence="1">
    <location>
        <begin position="45"/>
        <end position="59"/>
    </location>
</feature>
<gene>
    <name evidence="2" type="ORF">I7I51_04988</name>
</gene>
<accession>A0A8A1M2G2</accession>
<evidence type="ECO:0000256" key="1">
    <source>
        <dbReference type="SAM" id="MobiDB-lite"/>
    </source>
</evidence>
<evidence type="ECO:0000313" key="3">
    <source>
        <dbReference type="Proteomes" id="UP000663671"/>
    </source>
</evidence>
<dbReference type="Proteomes" id="UP000663671">
    <property type="component" value="Chromosome 4"/>
</dbReference>
<organism evidence="2 3">
    <name type="scientific">Ajellomyces capsulatus</name>
    <name type="common">Darling's disease fungus</name>
    <name type="synonym">Histoplasma capsulatum</name>
    <dbReference type="NCBI Taxonomy" id="5037"/>
    <lineage>
        <taxon>Eukaryota</taxon>
        <taxon>Fungi</taxon>
        <taxon>Dikarya</taxon>
        <taxon>Ascomycota</taxon>
        <taxon>Pezizomycotina</taxon>
        <taxon>Eurotiomycetes</taxon>
        <taxon>Eurotiomycetidae</taxon>
        <taxon>Onygenales</taxon>
        <taxon>Ajellomycetaceae</taxon>
        <taxon>Histoplasma</taxon>
    </lineage>
</organism>